<dbReference type="GO" id="GO:0003677">
    <property type="term" value="F:DNA binding"/>
    <property type="evidence" value="ECO:0007669"/>
    <property type="project" value="UniProtKB-KW"/>
</dbReference>
<dbReference type="Proteomes" id="UP000640725">
    <property type="component" value="Unassembled WGS sequence"/>
</dbReference>
<dbReference type="PANTHER" id="PTHR40516">
    <property type="entry name" value="ANTITOXIN CHPS-RELATED"/>
    <property type="match status" value="1"/>
</dbReference>
<dbReference type="Gene3D" id="2.10.260.10">
    <property type="match status" value="1"/>
</dbReference>
<sequence>MTAKIHISNLGNSLALPIPDYIVKFFNLKADDSVICSIENGKMVIEPVNHTISKYTLDELLAGEIEPGEEISWGKPEGEEVW</sequence>
<evidence type="ECO:0000313" key="1">
    <source>
        <dbReference type="EMBL" id="MBE9142673.1"/>
    </source>
</evidence>
<dbReference type="InterPro" id="IPR039052">
    <property type="entry name" value="Antitox_PemI-like"/>
</dbReference>
<accession>A0ABR9U898</accession>
<keyword evidence="2" id="KW-1185">Reference proteome</keyword>
<comment type="caution">
    <text evidence="1">The sequence shown here is derived from an EMBL/GenBank/DDBJ whole genome shotgun (WGS) entry which is preliminary data.</text>
</comment>
<proteinExistence type="predicted"/>
<reference evidence="1 2" key="1">
    <citation type="submission" date="2020-10" db="EMBL/GenBank/DDBJ databases">
        <authorList>
            <person name="Castelo-Branco R."/>
            <person name="Eusebio N."/>
            <person name="Adriana R."/>
            <person name="Vieira A."/>
            <person name="Brugerolle De Fraissinette N."/>
            <person name="Rezende De Castro R."/>
            <person name="Schneider M.P."/>
            <person name="Vasconcelos V."/>
            <person name="Leao P.N."/>
        </authorList>
    </citation>
    <scope>NUCLEOTIDE SEQUENCE [LARGE SCALE GENOMIC DNA]</scope>
    <source>
        <strain evidence="1 2">LEGE 06226</strain>
    </source>
</reference>
<keyword evidence="1" id="KW-0238">DNA-binding</keyword>
<dbReference type="RefSeq" id="WP_193868321.1">
    <property type="nucleotide sequence ID" value="NZ_JADEWU010000007.1"/>
</dbReference>
<name>A0ABR9U898_9CYAN</name>
<dbReference type="InterPro" id="IPR037914">
    <property type="entry name" value="SpoVT-AbrB_sf"/>
</dbReference>
<evidence type="ECO:0000313" key="2">
    <source>
        <dbReference type="Proteomes" id="UP000640725"/>
    </source>
</evidence>
<dbReference type="SUPFAM" id="SSF89447">
    <property type="entry name" value="AbrB/MazE/MraZ-like"/>
    <property type="match status" value="1"/>
</dbReference>
<dbReference type="EMBL" id="JADEWU010000007">
    <property type="protein sequence ID" value="MBE9142673.1"/>
    <property type="molecule type" value="Genomic_DNA"/>
</dbReference>
<gene>
    <name evidence="1" type="ORF">IQ236_05475</name>
</gene>
<protein>
    <submittedName>
        <fullName evidence="1">AbrB/MazE/SpoVT family DNA-binding domain-containing protein</fullName>
    </submittedName>
</protein>
<organism evidence="1 2">
    <name type="scientific">Planktothrix mougeotii LEGE 06226</name>
    <dbReference type="NCBI Taxonomy" id="1828728"/>
    <lineage>
        <taxon>Bacteria</taxon>
        <taxon>Bacillati</taxon>
        <taxon>Cyanobacteriota</taxon>
        <taxon>Cyanophyceae</taxon>
        <taxon>Oscillatoriophycideae</taxon>
        <taxon>Oscillatoriales</taxon>
        <taxon>Microcoleaceae</taxon>
        <taxon>Planktothrix</taxon>
    </lineage>
</organism>
<dbReference type="PANTHER" id="PTHR40516:SF1">
    <property type="entry name" value="ANTITOXIN CHPS-RELATED"/>
    <property type="match status" value="1"/>
</dbReference>